<reference evidence="1 2" key="1">
    <citation type="submission" date="2019-08" db="EMBL/GenBank/DDBJ databases">
        <title>Whole genome of Aphis craccivora.</title>
        <authorList>
            <person name="Voronova N.V."/>
            <person name="Shulinski R.S."/>
            <person name="Bandarenka Y.V."/>
            <person name="Zhorov D.G."/>
            <person name="Warner D."/>
        </authorList>
    </citation>
    <scope>NUCLEOTIDE SEQUENCE [LARGE SCALE GENOMIC DNA]</scope>
    <source>
        <strain evidence="1">180601</strain>
        <tissue evidence="1">Whole Body</tissue>
    </source>
</reference>
<evidence type="ECO:0000313" key="1">
    <source>
        <dbReference type="EMBL" id="KAF0769998.1"/>
    </source>
</evidence>
<organism evidence="1 2">
    <name type="scientific">Aphis craccivora</name>
    <name type="common">Cowpea aphid</name>
    <dbReference type="NCBI Taxonomy" id="307492"/>
    <lineage>
        <taxon>Eukaryota</taxon>
        <taxon>Metazoa</taxon>
        <taxon>Ecdysozoa</taxon>
        <taxon>Arthropoda</taxon>
        <taxon>Hexapoda</taxon>
        <taxon>Insecta</taxon>
        <taxon>Pterygota</taxon>
        <taxon>Neoptera</taxon>
        <taxon>Paraneoptera</taxon>
        <taxon>Hemiptera</taxon>
        <taxon>Sternorrhyncha</taxon>
        <taxon>Aphidomorpha</taxon>
        <taxon>Aphidoidea</taxon>
        <taxon>Aphididae</taxon>
        <taxon>Aphidini</taxon>
        <taxon>Aphis</taxon>
        <taxon>Aphis</taxon>
    </lineage>
</organism>
<gene>
    <name evidence="1" type="ORF">FWK35_00016888</name>
</gene>
<keyword evidence="2" id="KW-1185">Reference proteome</keyword>
<dbReference type="EMBL" id="VUJU01000501">
    <property type="protein sequence ID" value="KAF0769998.1"/>
    <property type="molecule type" value="Genomic_DNA"/>
</dbReference>
<evidence type="ECO:0000313" key="2">
    <source>
        <dbReference type="Proteomes" id="UP000478052"/>
    </source>
</evidence>
<dbReference type="AlphaFoldDB" id="A0A6G0ZGP9"/>
<proteinExistence type="predicted"/>
<protein>
    <submittedName>
        <fullName evidence="1">Uncharacterized protein</fullName>
    </submittedName>
</protein>
<name>A0A6G0ZGP9_APHCR</name>
<dbReference type="Proteomes" id="UP000478052">
    <property type="component" value="Unassembled WGS sequence"/>
</dbReference>
<comment type="caution">
    <text evidence="1">The sequence shown here is derived from an EMBL/GenBank/DDBJ whole genome shotgun (WGS) entry which is preliminary data.</text>
</comment>
<accession>A0A6G0ZGP9</accession>
<sequence length="33" mass="3914">MVELQSDKKQVRVELHLGSKKLFPQKYHKFDGV</sequence>